<comment type="caution">
    <text evidence="1">The sequence shown here is derived from an EMBL/GenBank/DDBJ whole genome shotgun (WGS) entry which is preliminary data.</text>
</comment>
<accession>A0ACB9Z3U6</accession>
<reference evidence="1 2" key="1">
    <citation type="journal article" date="2022" name="New Phytol.">
        <title>Ecological generalism drives hyperdiversity of secondary metabolite gene clusters in xylarialean endophytes.</title>
        <authorList>
            <person name="Franco M.E.E."/>
            <person name="Wisecaver J.H."/>
            <person name="Arnold A.E."/>
            <person name="Ju Y.M."/>
            <person name="Slot J.C."/>
            <person name="Ahrendt S."/>
            <person name="Moore L.P."/>
            <person name="Eastman K.E."/>
            <person name="Scott K."/>
            <person name="Konkel Z."/>
            <person name="Mondo S.J."/>
            <person name="Kuo A."/>
            <person name="Hayes R.D."/>
            <person name="Haridas S."/>
            <person name="Andreopoulos B."/>
            <person name="Riley R."/>
            <person name="LaButti K."/>
            <person name="Pangilinan J."/>
            <person name="Lipzen A."/>
            <person name="Amirebrahimi M."/>
            <person name="Yan J."/>
            <person name="Adam C."/>
            <person name="Keymanesh K."/>
            <person name="Ng V."/>
            <person name="Louie K."/>
            <person name="Northen T."/>
            <person name="Drula E."/>
            <person name="Henrissat B."/>
            <person name="Hsieh H.M."/>
            <person name="Youens-Clark K."/>
            <person name="Lutzoni F."/>
            <person name="Miadlikowska J."/>
            <person name="Eastwood D.C."/>
            <person name="Hamelin R.C."/>
            <person name="Grigoriev I.V."/>
            <person name="U'Ren J.M."/>
        </authorList>
    </citation>
    <scope>NUCLEOTIDE SEQUENCE [LARGE SCALE GENOMIC DNA]</scope>
    <source>
        <strain evidence="1 2">CBS 119005</strain>
    </source>
</reference>
<proteinExistence type="predicted"/>
<evidence type="ECO:0000313" key="1">
    <source>
        <dbReference type="EMBL" id="KAI4866206.1"/>
    </source>
</evidence>
<dbReference type="EMBL" id="MU393462">
    <property type="protein sequence ID" value="KAI4866206.1"/>
    <property type="molecule type" value="Genomic_DNA"/>
</dbReference>
<gene>
    <name evidence="1" type="ORF">F4820DRAFT_267339</name>
</gene>
<sequence>MQLTSIIAAAGLAVSTNALLLPPDVSASDNDIVSTLPVAVEVDVNIPKTAEAQNLKLKCPRCPVRIPHHGKPIIVNDIPSHLELDFTIESSDGADRLLLNNFELYPNADPFTNSLVAAVRPDFASRQSKRPPHFKGPQPQSIHSLGFGMQTTPVAKSEEDSLELVMVELDIIEVGDIFIDGIPNVQIKLVKTPTGKLMIGEIETSESQMRNPMDKQEECATLICKWKAVIMQKLASLRAHKGCGGRPARVKGHGHVKGQGHHGRPHKASDDGEHRGQRHGNHQKNWGLLFKNIASHILLPVAVGILAGVAASILGMMVGTLVVFLWRLAFRRGGSRRSHRHGRHHKASHHEAVVEDEKSGLMAGGEEIDAPPAYLEEGIIVLDDKKSENVA</sequence>
<organism evidence="1 2">
    <name type="scientific">Hypoxylon rubiginosum</name>
    <dbReference type="NCBI Taxonomy" id="110542"/>
    <lineage>
        <taxon>Eukaryota</taxon>
        <taxon>Fungi</taxon>
        <taxon>Dikarya</taxon>
        <taxon>Ascomycota</taxon>
        <taxon>Pezizomycotina</taxon>
        <taxon>Sordariomycetes</taxon>
        <taxon>Xylariomycetidae</taxon>
        <taxon>Xylariales</taxon>
        <taxon>Hypoxylaceae</taxon>
        <taxon>Hypoxylon</taxon>
    </lineage>
</organism>
<evidence type="ECO:0000313" key="2">
    <source>
        <dbReference type="Proteomes" id="UP001497700"/>
    </source>
</evidence>
<keyword evidence="2" id="KW-1185">Reference proteome</keyword>
<dbReference type="Proteomes" id="UP001497700">
    <property type="component" value="Unassembled WGS sequence"/>
</dbReference>
<name>A0ACB9Z3U6_9PEZI</name>
<protein>
    <submittedName>
        <fullName evidence="1">Uncharacterized protein</fullName>
    </submittedName>
</protein>